<organism evidence="1 2">
    <name type="scientific">Kibdelosporangium phytohabitans</name>
    <dbReference type="NCBI Taxonomy" id="860235"/>
    <lineage>
        <taxon>Bacteria</taxon>
        <taxon>Bacillati</taxon>
        <taxon>Actinomycetota</taxon>
        <taxon>Actinomycetes</taxon>
        <taxon>Pseudonocardiales</taxon>
        <taxon>Pseudonocardiaceae</taxon>
        <taxon>Kibdelosporangium</taxon>
    </lineage>
</organism>
<proteinExistence type="predicted"/>
<name>A0A0N9I6V5_9PSEU</name>
<dbReference type="InterPro" id="IPR010667">
    <property type="entry name" value="Phage_T4_Gp19"/>
</dbReference>
<dbReference type="AlphaFoldDB" id="A0A0N9I6V5"/>
<dbReference type="EMBL" id="CP012752">
    <property type="protein sequence ID" value="ALG11451.1"/>
    <property type="molecule type" value="Genomic_DNA"/>
</dbReference>
<dbReference type="Pfam" id="PF06841">
    <property type="entry name" value="Phage_T4_gp19"/>
    <property type="match status" value="1"/>
</dbReference>
<dbReference type="InterPro" id="IPR011747">
    <property type="entry name" value="CHP02241"/>
</dbReference>
<sequence length="143" mass="16156">MSDVTATNIFVIEADGIELGTFMKCSGVVNESEVIEHKELNKEGRMMIIKTIGALKWSDITLERRVDNDTGLWEWRKEIIQGDITKARRNGSIVAKNSKMEEVARWNFTNAWISKWEGSELSADANAVSTEKVTITHEGLERV</sequence>
<evidence type="ECO:0000313" key="2">
    <source>
        <dbReference type="Proteomes" id="UP000063699"/>
    </source>
</evidence>
<reference evidence="1 2" key="1">
    <citation type="submission" date="2015-07" db="EMBL/GenBank/DDBJ databases">
        <title>Genome sequencing of Kibdelosporangium phytohabitans.</title>
        <authorList>
            <person name="Qin S."/>
            <person name="Xing K."/>
        </authorList>
    </citation>
    <scope>NUCLEOTIDE SEQUENCE [LARGE SCALE GENOMIC DNA]</scope>
    <source>
        <strain evidence="1 2">KLBMP1111</strain>
    </source>
</reference>
<accession>A0A0N9I6V5</accession>
<dbReference type="OrthoDB" id="9790161at2"/>
<evidence type="ECO:0008006" key="3">
    <source>
        <dbReference type="Google" id="ProtNLM"/>
    </source>
</evidence>
<evidence type="ECO:0000313" key="1">
    <source>
        <dbReference type="EMBL" id="ALG11451.1"/>
    </source>
</evidence>
<dbReference type="PANTHER" id="PTHR38009:SF1">
    <property type="entry name" value="CONSERVED HYPOTHETICAL PHAGE TAIL PROTEIN"/>
    <property type="match status" value="1"/>
</dbReference>
<dbReference type="Proteomes" id="UP000063699">
    <property type="component" value="Chromosome"/>
</dbReference>
<dbReference type="PANTHER" id="PTHR38009">
    <property type="entry name" value="CONSERVED HYPOTHETICAL PHAGE TAIL PROTEIN"/>
    <property type="match status" value="1"/>
</dbReference>
<dbReference type="RefSeq" id="WP_054293352.1">
    <property type="nucleotide sequence ID" value="NZ_CP012752.1"/>
</dbReference>
<gene>
    <name evidence="1" type="ORF">AOZ06_35385</name>
</gene>
<protein>
    <recommendedName>
        <fullName evidence="3">Phage tail protein</fullName>
    </recommendedName>
</protein>
<keyword evidence="2" id="KW-1185">Reference proteome</keyword>
<dbReference type="KEGG" id="kphy:AOZ06_35385"/>
<dbReference type="STRING" id="860235.AOZ06_35385"/>
<dbReference type="GO" id="GO:0005198">
    <property type="term" value="F:structural molecule activity"/>
    <property type="evidence" value="ECO:0007669"/>
    <property type="project" value="InterPro"/>
</dbReference>
<dbReference type="NCBIfam" id="TIGR02241">
    <property type="entry name" value="conserved hypothetical phage tail region protein"/>
    <property type="match status" value="1"/>
</dbReference>